<dbReference type="SUPFAM" id="SSF52317">
    <property type="entry name" value="Class I glutamine amidotransferase-like"/>
    <property type="match status" value="1"/>
</dbReference>
<feature type="signal peptide" evidence="2">
    <location>
        <begin position="1"/>
        <end position="36"/>
    </location>
</feature>
<sequence length="1222" mass="128083">MNIPYHLKVRNRKLAGSLFALMLILSSVLGYVPAHAASSVLTVAQALAKNNSGENATVEGYIVGEVYNSKLIFSGFQDDLNVLIADSPGETSKDKLIDVQVSASFRPSIGLKTVPGNLGKKLQVTGTLTAYSSMSGIKTPTAMSVSGESGGGDPGTGGGGGTPNPADPGSENIGVPTTLPDGTGKKVLFDETHGQTAGAADWVIDGAFSDFADGLKKANFQVDALQRTLPMNAQSYDSPTITLSKLKQYDVFIIGEANIPFKASEQDAMLQYVKEGGSIFFISDHYNSDRNLNRWDSSEVMNGYRRGAFGDPAKGMSTAEAASGAMKDVTSTDWLGQNFGIRFRYNSVGDVTKTDTVKYDQTFGITAGVNDVEMHSGSTLVVLDPKRVKGVVYLPKNVPGWSNAVENSDKKNFPNGGVYKNGGVDEGPYAAISKLEKGKAAFIGDSSPVEDSSPAYVREDNGGKKTTFDGFKDEGQDAVFLVQTVEWLAVHEDYATFENKGITLDSPTPLLGALEEPATSAEIPGTEPWTTPAAGYKWYDPSTYKAGSYGSGQSGPVVTIPDLTTIGSARTVADNTYVTVQGVVTSEPGVFGGNGFYLQDGTAGVYVYPGKATGYHVGDKIKLTAQKTIYNSEVELMNDVQFTKLDDQANIPAPTPLVQDSVNDGNQGQLITLKNVTVKNYAIVTGSLEFDLVNGNTTNHVRVDSRTGINTDTLKQSFPEGTAVDITGISSIFKNAFQLKLLNLSDIRQAGSGTENHPPVFDAVAPQTVQAGSAVTFTVNAADADQDSLIYSAVTLPDGAAFDPVLHSFSWTPQVEGSYMASFKAEDGKGGSDVLNVTINVTAAPGGETENSATLTGPASAVADSSVDLAVGVSKLTYSFTAMDVTIQYDPSQMTFDTQTNQDGNLVLAENAVTSSREGLSLLAAGIKPSEGQIRLLMASTGEAHAVKDSGELFKLHGKLKLDASGSANVSVISFTVSSDSPSQEIATGTAQARIQVTTADRSALLAAIQNAQKLADEAVTGTEPGQYPAVAKSDLLAAIQAANVVYNNASATQEQLNSALAALTSAVNTFKNAVIPVPSVPADKTALTSTIASAQGIYDRAGTGDRVGQYPAAAKTTLLSAIQSATAVKNSASATQSQVDAAVTALNSAVATFQTKLITLVPGAGKISVQDLSIMAKYFGIKSTDSNWSRVAQADIFSEGEISIRALAAVAQMIIGDWYTK</sequence>
<evidence type="ECO:0000256" key="1">
    <source>
        <dbReference type="SAM" id="MobiDB-lite"/>
    </source>
</evidence>
<feature type="region of interest" description="Disordered" evidence="1">
    <location>
        <begin position="139"/>
        <end position="186"/>
    </location>
</feature>
<gene>
    <name evidence="5" type="ORF">GRF59_25650</name>
</gene>
<dbReference type="CDD" id="cd08547">
    <property type="entry name" value="Type_II_cohesin"/>
    <property type="match status" value="1"/>
</dbReference>
<feature type="domain" description="DUF5689" evidence="3">
    <location>
        <begin position="557"/>
        <end position="747"/>
    </location>
</feature>
<dbReference type="InterPro" id="IPR029062">
    <property type="entry name" value="Class_I_gatase-like"/>
</dbReference>
<evidence type="ECO:0000259" key="3">
    <source>
        <dbReference type="Pfam" id="PF18942"/>
    </source>
</evidence>
<evidence type="ECO:0000313" key="5">
    <source>
        <dbReference type="EMBL" id="MWV47002.1"/>
    </source>
</evidence>
<keyword evidence="2" id="KW-0732">Signal</keyword>
<feature type="domain" description="Endonuclease YhcR N-terminal" evidence="4">
    <location>
        <begin position="41"/>
        <end position="145"/>
    </location>
</feature>
<evidence type="ECO:0000256" key="2">
    <source>
        <dbReference type="SAM" id="SignalP"/>
    </source>
</evidence>
<dbReference type="Gene3D" id="1.20.1270.90">
    <property type="entry name" value="AF1782-like"/>
    <property type="match status" value="2"/>
</dbReference>
<dbReference type="Pfam" id="PF07554">
    <property type="entry name" value="FIVAR"/>
    <property type="match status" value="2"/>
</dbReference>
<name>A0A7X3LJA2_9BACL</name>
<dbReference type="InterPro" id="IPR039975">
    <property type="entry name" value="IFT52"/>
</dbReference>
<dbReference type="Pfam" id="PF18942">
    <property type="entry name" value="DUF5689"/>
    <property type="match status" value="1"/>
</dbReference>
<dbReference type="Gene3D" id="2.60.40.680">
    <property type="match status" value="1"/>
</dbReference>
<dbReference type="InterPro" id="IPR015919">
    <property type="entry name" value="Cadherin-like_sf"/>
</dbReference>
<dbReference type="CDD" id="cd04486">
    <property type="entry name" value="YhcR_OBF_like"/>
    <property type="match status" value="1"/>
</dbReference>
<dbReference type="AlphaFoldDB" id="A0A7X3LJA2"/>
<protein>
    <submittedName>
        <fullName evidence="5">Uncharacterized protein</fullName>
    </submittedName>
</protein>
<dbReference type="SUPFAM" id="SSF49384">
    <property type="entry name" value="Carbohydrate-binding domain"/>
    <property type="match status" value="1"/>
</dbReference>
<accession>A0A7X3LJA2</accession>
<keyword evidence="6" id="KW-1185">Reference proteome</keyword>
<comment type="caution">
    <text evidence="5">The sequence shown here is derived from an EMBL/GenBank/DDBJ whole genome shotgun (WGS) entry which is preliminary data.</text>
</comment>
<dbReference type="InterPro" id="IPR043744">
    <property type="entry name" value="DUF5689"/>
</dbReference>
<feature type="chain" id="PRO_5031436537" evidence="2">
    <location>
        <begin position="37"/>
        <end position="1222"/>
    </location>
</feature>
<dbReference type="Pfam" id="PF17963">
    <property type="entry name" value="Big_9"/>
    <property type="match status" value="1"/>
</dbReference>
<dbReference type="Proteomes" id="UP000460318">
    <property type="component" value="Unassembled WGS sequence"/>
</dbReference>
<reference evidence="5 6" key="1">
    <citation type="submission" date="2019-12" db="EMBL/GenBank/DDBJ databases">
        <title>Paenibacillus sp. nov., an endophytic bacterium isolated from the stem of Dendrobium.</title>
        <authorList>
            <person name="Zhao R."/>
        </authorList>
    </citation>
    <scope>NUCLEOTIDE SEQUENCE [LARGE SCALE GENOMIC DNA]</scope>
    <source>
        <strain evidence="5 6">HJL G12</strain>
    </source>
</reference>
<organism evidence="5 6">
    <name type="scientific">Paenibacillus dendrobii</name>
    <dbReference type="NCBI Taxonomy" id="2691084"/>
    <lineage>
        <taxon>Bacteria</taxon>
        <taxon>Bacillati</taxon>
        <taxon>Bacillota</taxon>
        <taxon>Bacilli</taxon>
        <taxon>Bacillales</taxon>
        <taxon>Paenibacillaceae</taxon>
        <taxon>Paenibacillus</taxon>
    </lineage>
</organism>
<dbReference type="GO" id="GO:0030246">
    <property type="term" value="F:carbohydrate binding"/>
    <property type="evidence" value="ECO:0007669"/>
    <property type="project" value="InterPro"/>
</dbReference>
<dbReference type="PANTHER" id="PTHR12969">
    <property type="entry name" value="NGD5/OSM-6/IFT52"/>
    <property type="match status" value="1"/>
</dbReference>
<dbReference type="GO" id="GO:0016020">
    <property type="term" value="C:membrane"/>
    <property type="evidence" value="ECO:0007669"/>
    <property type="project" value="InterPro"/>
</dbReference>
<dbReference type="InterPro" id="IPR045939">
    <property type="entry name" value="YhcR_N"/>
</dbReference>
<dbReference type="Gene3D" id="2.60.40.10">
    <property type="entry name" value="Immunoglobulins"/>
    <property type="match status" value="1"/>
</dbReference>
<evidence type="ECO:0000259" key="4">
    <source>
        <dbReference type="Pfam" id="PF19886"/>
    </source>
</evidence>
<feature type="compositionally biased region" description="Gly residues" evidence="1">
    <location>
        <begin position="148"/>
        <end position="162"/>
    </location>
</feature>
<evidence type="ECO:0000313" key="6">
    <source>
        <dbReference type="Proteomes" id="UP000460318"/>
    </source>
</evidence>
<dbReference type="GO" id="GO:0005509">
    <property type="term" value="F:calcium ion binding"/>
    <property type="evidence" value="ECO:0007669"/>
    <property type="project" value="InterPro"/>
</dbReference>
<dbReference type="SUPFAM" id="SSF49313">
    <property type="entry name" value="Cadherin-like"/>
    <property type="match status" value="1"/>
</dbReference>
<proteinExistence type="predicted"/>
<dbReference type="InterPro" id="IPR008965">
    <property type="entry name" value="CBM2/CBM3_carb-bd_dom_sf"/>
</dbReference>
<dbReference type="InterPro" id="IPR013783">
    <property type="entry name" value="Ig-like_fold"/>
</dbReference>
<dbReference type="EMBL" id="WUBI01000005">
    <property type="protein sequence ID" value="MWV47002.1"/>
    <property type="molecule type" value="Genomic_DNA"/>
</dbReference>
<dbReference type="PANTHER" id="PTHR12969:SF7">
    <property type="entry name" value="INTRAFLAGELLAR TRANSPORT PROTEIN 52 HOMOLOG"/>
    <property type="match status" value="1"/>
</dbReference>
<dbReference type="Pfam" id="PF19886">
    <property type="entry name" value="DUF6359"/>
    <property type="match status" value="1"/>
</dbReference>
<dbReference type="RefSeq" id="WP_160500578.1">
    <property type="nucleotide sequence ID" value="NZ_WUBI01000005.1"/>
</dbReference>